<evidence type="ECO:0000313" key="1">
    <source>
        <dbReference type="EMBL" id="MZR29386.1"/>
    </source>
</evidence>
<evidence type="ECO:0008006" key="3">
    <source>
        <dbReference type="Google" id="ProtNLM"/>
    </source>
</evidence>
<name>A0A6L8W2T9_9PROT</name>
<evidence type="ECO:0000313" key="2">
    <source>
        <dbReference type="Proteomes" id="UP000476030"/>
    </source>
</evidence>
<sequence length="240" mass="27080">MKCLIKANLDRAIYRKCLRALFAFIPVVFAWSGVVQASTDKECLATWQEPAVTIEIVNAKPALEHGKSSDQIERVAKKSGYAKSTRHASLLGLTSSIISPKLGAATKYKLIAPGEYCLRLDRVTLSFGVRKTDIYIDRKYHKGTCAYKAILDHELKHVRINEQLIAEYVPKIKRELKERAAGIQPYHTKNPKRAGRSIANRLLLELDPMLEEFNVVRMQANDVIDTQESYAATQAMCSDW</sequence>
<proteinExistence type="predicted"/>
<protein>
    <recommendedName>
        <fullName evidence="3">DUF922 domain-containing protein</fullName>
    </recommendedName>
</protein>
<dbReference type="RefSeq" id="WP_161313862.1">
    <property type="nucleotide sequence ID" value="NZ_WTUW01000001.1"/>
</dbReference>
<reference evidence="1 2" key="1">
    <citation type="submission" date="2019-12" db="EMBL/GenBank/DDBJ databases">
        <title>Snethiella sp. nov. sp. isolated from sea sand.</title>
        <authorList>
            <person name="Kim J."/>
            <person name="Jeong S.E."/>
            <person name="Jung H.S."/>
            <person name="Jeon C.O."/>
        </authorList>
    </citation>
    <scope>NUCLEOTIDE SEQUENCE [LARGE SCALE GENOMIC DNA]</scope>
    <source>
        <strain evidence="1 2">DP05</strain>
    </source>
</reference>
<dbReference type="Proteomes" id="UP000476030">
    <property type="component" value="Unassembled WGS sequence"/>
</dbReference>
<accession>A0A6L8W2T9</accession>
<dbReference type="AlphaFoldDB" id="A0A6L8W2T9"/>
<comment type="caution">
    <text evidence="1">The sequence shown here is derived from an EMBL/GenBank/DDBJ whole genome shotgun (WGS) entry which is preliminary data.</text>
</comment>
<keyword evidence="2" id="KW-1185">Reference proteome</keyword>
<gene>
    <name evidence="1" type="ORF">GQE98_01940</name>
</gene>
<organism evidence="1 2">
    <name type="scientific">Sneathiella litorea</name>
    <dbReference type="NCBI Taxonomy" id="2606216"/>
    <lineage>
        <taxon>Bacteria</taxon>
        <taxon>Pseudomonadati</taxon>
        <taxon>Pseudomonadota</taxon>
        <taxon>Alphaproteobacteria</taxon>
        <taxon>Sneathiellales</taxon>
        <taxon>Sneathiellaceae</taxon>
        <taxon>Sneathiella</taxon>
    </lineage>
</organism>
<dbReference type="EMBL" id="WTUW01000001">
    <property type="protein sequence ID" value="MZR29386.1"/>
    <property type="molecule type" value="Genomic_DNA"/>
</dbReference>